<comment type="caution">
    <text evidence="2">The sequence shown here is derived from an EMBL/GenBank/DDBJ whole genome shotgun (WGS) entry which is preliminary data.</text>
</comment>
<keyword evidence="1" id="KW-1133">Transmembrane helix</keyword>
<evidence type="ECO:0000313" key="2">
    <source>
        <dbReference type="EMBL" id="KAK0473578.1"/>
    </source>
</evidence>
<reference evidence="2" key="1">
    <citation type="submission" date="2023-06" db="EMBL/GenBank/DDBJ databases">
        <authorList>
            <consortium name="Lawrence Berkeley National Laboratory"/>
            <person name="Ahrendt S."/>
            <person name="Sahu N."/>
            <person name="Indic B."/>
            <person name="Wong-Bajracharya J."/>
            <person name="Merenyi Z."/>
            <person name="Ke H.-M."/>
            <person name="Monk M."/>
            <person name="Kocsube S."/>
            <person name="Drula E."/>
            <person name="Lipzen A."/>
            <person name="Balint B."/>
            <person name="Henrissat B."/>
            <person name="Andreopoulos B."/>
            <person name="Martin F.M."/>
            <person name="Harder C.B."/>
            <person name="Rigling D."/>
            <person name="Ford K.L."/>
            <person name="Foster G.D."/>
            <person name="Pangilinan J."/>
            <person name="Papanicolaou A."/>
            <person name="Barry K."/>
            <person name="LaButti K."/>
            <person name="Viragh M."/>
            <person name="Koriabine M."/>
            <person name="Yan M."/>
            <person name="Riley R."/>
            <person name="Champramary S."/>
            <person name="Plett K.L."/>
            <person name="Tsai I.J."/>
            <person name="Slot J."/>
            <person name="Sipos G."/>
            <person name="Plett J."/>
            <person name="Nagy L.G."/>
            <person name="Grigoriev I.V."/>
        </authorList>
    </citation>
    <scope>NUCLEOTIDE SEQUENCE</scope>
    <source>
        <strain evidence="2">ICMP 16352</strain>
    </source>
</reference>
<accession>A0AA39U3J2</accession>
<feature type="transmembrane region" description="Helical" evidence="1">
    <location>
        <begin position="111"/>
        <end position="133"/>
    </location>
</feature>
<name>A0AA39U3J2_9AGAR</name>
<dbReference type="AlphaFoldDB" id="A0AA39U3J2"/>
<dbReference type="Proteomes" id="UP001175227">
    <property type="component" value="Unassembled WGS sequence"/>
</dbReference>
<dbReference type="EMBL" id="JAUEPR010000032">
    <property type="protein sequence ID" value="KAK0473578.1"/>
    <property type="molecule type" value="Genomic_DNA"/>
</dbReference>
<proteinExistence type="predicted"/>
<feature type="transmembrane region" description="Helical" evidence="1">
    <location>
        <begin position="57"/>
        <end position="78"/>
    </location>
</feature>
<evidence type="ECO:0000256" key="1">
    <source>
        <dbReference type="SAM" id="Phobius"/>
    </source>
</evidence>
<feature type="transmembrane region" description="Helical" evidence="1">
    <location>
        <begin position="25"/>
        <end position="45"/>
    </location>
</feature>
<sequence length="139" mass="15721">MTVHAALPSDFTSDEISYILEILDLFLNSIMLQALTHGVTLWAIFRSSTKNSSIVRYVLVFAIFMLYILATIELYKIWASLHYAFIDQGQNCYMAFVGLDGHSPMIVHHQLTIGIVAGISVLIADSSLIWRCWTVWGHQ</sequence>
<protein>
    <submittedName>
        <fullName evidence="2">Uncharacterized protein</fullName>
    </submittedName>
</protein>
<evidence type="ECO:0000313" key="3">
    <source>
        <dbReference type="Proteomes" id="UP001175227"/>
    </source>
</evidence>
<organism evidence="2 3">
    <name type="scientific">Armillaria novae-zelandiae</name>
    <dbReference type="NCBI Taxonomy" id="153914"/>
    <lineage>
        <taxon>Eukaryota</taxon>
        <taxon>Fungi</taxon>
        <taxon>Dikarya</taxon>
        <taxon>Basidiomycota</taxon>
        <taxon>Agaricomycotina</taxon>
        <taxon>Agaricomycetes</taxon>
        <taxon>Agaricomycetidae</taxon>
        <taxon>Agaricales</taxon>
        <taxon>Marasmiineae</taxon>
        <taxon>Physalacriaceae</taxon>
        <taxon>Armillaria</taxon>
    </lineage>
</organism>
<keyword evidence="3" id="KW-1185">Reference proteome</keyword>
<keyword evidence="1" id="KW-0812">Transmembrane</keyword>
<keyword evidence="1" id="KW-0472">Membrane</keyword>
<gene>
    <name evidence="2" type="ORF">IW261DRAFT_1423499</name>
</gene>